<reference evidence="7" key="1">
    <citation type="submission" date="2016-06" db="UniProtKB">
        <authorList>
            <consortium name="WormBaseParasite"/>
        </authorList>
    </citation>
    <scope>IDENTIFICATION</scope>
</reference>
<evidence type="ECO:0000313" key="7">
    <source>
        <dbReference type="WBParaSite" id="TCNE_0001081101-mRNA-1"/>
    </source>
</evidence>
<dbReference type="SUPFAM" id="SSF55550">
    <property type="entry name" value="SH2 domain"/>
    <property type="match status" value="1"/>
</dbReference>
<evidence type="ECO:0000256" key="2">
    <source>
        <dbReference type="SAM" id="Coils"/>
    </source>
</evidence>
<evidence type="ECO:0000259" key="4">
    <source>
        <dbReference type="PROSITE" id="PS50001"/>
    </source>
</evidence>
<dbReference type="WBParaSite" id="TCNE_0001081101-mRNA-1">
    <property type="protein sequence ID" value="TCNE_0001081101-mRNA-1"/>
    <property type="gene ID" value="TCNE_0001081101"/>
</dbReference>
<evidence type="ECO:0000313" key="6">
    <source>
        <dbReference type="Proteomes" id="UP000050794"/>
    </source>
</evidence>
<dbReference type="PANTHER" id="PTHR14388:SF17">
    <property type="entry name" value="SH2 DOMAIN-CONTAINING PROTEIN"/>
    <property type="match status" value="1"/>
</dbReference>
<name>A0A183UQP1_TOXCA</name>
<dbReference type="Proteomes" id="UP000050794">
    <property type="component" value="Unassembled WGS sequence"/>
</dbReference>
<sequence length="709" mass="78719">MLQQILDQMFVDPDILNALDEEQKQILFIKMREEQVKRWKAFEEKCEKEPPPPRKKNKDDSRRIKWLNGSDGEVWVWVMGEHKDDLSLEELIEKRDLEEARKLAEKEMLESIRIETVPARLMKLMPNSRLTELEDNSRTCLYPNEDESTLKQQLSRMGMPVNNAVVGNKTVQEPTYGDADVTFERAAASAIALPNVTSTLASGGPPDGALRAVTHAIAPNTSPITTPSQNSQTPVEIGPGSTVTDVEPNKGNPPPLPVRPPRLKHALMKEASPAQKAAAAAAAAANDVSKLHITSPKLGGGEISVRSNGPTEMPTPAHVTFLGKPTTVQASVHLNATTNLSPNEPQRTRGVQMTQSQQTYSNISLRDADSMPGSSGMLSFGSDSVQTGNTVPLPQTKTFPFPTAQLPSVSNSLVSCSWEQRSATLPAKIDFSAAPYNVKMRANAGTRPSLTDEDITKRQSEIFEMMKEKHKKIVKEAEIEAERVKFAWEEQERKAREAEAQIRQIAQKAREQHRQQSLRTSTSILPALKDTKASSLREAIRNLPRPPKPKSRQAIVDWFRVEELARGTGLDPKTHMPAPWFHGIISRDQADALLKGRPAGSFLVRVSERIWGYTVSYVVGEGSPKHFLIERIPQGYQFLGTNQVVHEQLYDLITYHETAPITVKGNEILKWPVGQNCSPPDYADLIFETSMLPGGTHANTLPASIYRRF</sequence>
<accession>A0A183UQP1</accession>
<feature type="region of interest" description="Disordered" evidence="3">
    <location>
        <begin position="221"/>
        <end position="258"/>
    </location>
</feature>
<dbReference type="InterPro" id="IPR036860">
    <property type="entry name" value="SH2_dom_sf"/>
</dbReference>
<keyword evidence="2" id="KW-0175">Coiled coil</keyword>
<protein>
    <submittedName>
        <fullName evidence="7">SH2 domain-containing protein 4B</fullName>
    </submittedName>
</protein>
<keyword evidence="1" id="KW-0727">SH2 domain</keyword>
<dbReference type="FunFam" id="3.30.505.10:FF:000096">
    <property type="entry name" value="SH2 domain-containing protein 4B-like"/>
    <property type="match status" value="1"/>
</dbReference>
<dbReference type="AlphaFoldDB" id="A0A183UQP1"/>
<organism evidence="6 7">
    <name type="scientific">Toxocara canis</name>
    <name type="common">Canine roundworm</name>
    <dbReference type="NCBI Taxonomy" id="6265"/>
    <lineage>
        <taxon>Eukaryota</taxon>
        <taxon>Metazoa</taxon>
        <taxon>Ecdysozoa</taxon>
        <taxon>Nematoda</taxon>
        <taxon>Chromadorea</taxon>
        <taxon>Rhabditida</taxon>
        <taxon>Spirurina</taxon>
        <taxon>Ascaridomorpha</taxon>
        <taxon>Ascaridoidea</taxon>
        <taxon>Toxocaridae</taxon>
        <taxon>Toxocara</taxon>
    </lineage>
</organism>
<dbReference type="GO" id="GO:0005737">
    <property type="term" value="C:cytoplasm"/>
    <property type="evidence" value="ECO:0007669"/>
    <property type="project" value="TreeGrafter"/>
</dbReference>
<feature type="coiled-coil region" evidence="2">
    <location>
        <begin position="488"/>
        <end position="515"/>
    </location>
</feature>
<dbReference type="EMBL" id="UYWY01020625">
    <property type="protein sequence ID" value="VDM42132.1"/>
    <property type="molecule type" value="Genomic_DNA"/>
</dbReference>
<dbReference type="SMART" id="SM00252">
    <property type="entry name" value="SH2"/>
    <property type="match status" value="1"/>
</dbReference>
<dbReference type="PANTHER" id="PTHR14388">
    <property type="entry name" value="T CELL-SPECIFIC ADAPTER PROTEIN TSAD"/>
    <property type="match status" value="1"/>
</dbReference>
<evidence type="ECO:0000313" key="5">
    <source>
        <dbReference type="EMBL" id="VDM42132.1"/>
    </source>
</evidence>
<keyword evidence="6" id="KW-1185">Reference proteome</keyword>
<proteinExistence type="predicted"/>
<dbReference type="Gene3D" id="3.30.505.10">
    <property type="entry name" value="SH2 domain"/>
    <property type="match status" value="1"/>
</dbReference>
<dbReference type="Pfam" id="PF00017">
    <property type="entry name" value="SH2"/>
    <property type="match status" value="1"/>
</dbReference>
<feature type="region of interest" description="Disordered" evidence="3">
    <location>
        <begin position="43"/>
        <end position="62"/>
    </location>
</feature>
<dbReference type="PROSITE" id="PS50001">
    <property type="entry name" value="SH2"/>
    <property type="match status" value="1"/>
</dbReference>
<evidence type="ECO:0000256" key="3">
    <source>
        <dbReference type="SAM" id="MobiDB-lite"/>
    </source>
</evidence>
<gene>
    <name evidence="5" type="ORF">TCNE_LOCUS10811</name>
</gene>
<reference evidence="5 6" key="2">
    <citation type="submission" date="2018-11" db="EMBL/GenBank/DDBJ databases">
        <authorList>
            <consortium name="Pathogen Informatics"/>
        </authorList>
    </citation>
    <scope>NUCLEOTIDE SEQUENCE [LARGE SCALE GENOMIC DNA]</scope>
</reference>
<feature type="domain" description="SH2" evidence="4">
    <location>
        <begin position="580"/>
        <end position="673"/>
    </location>
</feature>
<evidence type="ECO:0000256" key="1">
    <source>
        <dbReference type="PROSITE-ProRule" id="PRU00191"/>
    </source>
</evidence>
<feature type="compositionally biased region" description="Polar residues" evidence="3">
    <location>
        <begin position="221"/>
        <end position="234"/>
    </location>
</feature>
<dbReference type="InterPro" id="IPR000980">
    <property type="entry name" value="SH2"/>
</dbReference>